<organism evidence="2">
    <name type="scientific">uncultured organism MedDCM-OCT-S04-C369</name>
    <dbReference type="NCBI Taxonomy" id="743614"/>
    <lineage>
        <taxon>unclassified sequences</taxon>
        <taxon>environmental samples</taxon>
    </lineage>
</organism>
<dbReference type="InterPro" id="IPR055906">
    <property type="entry name" value="DUF7483"/>
</dbReference>
<name>D6PJY2_9ZZZZ</name>
<dbReference type="EMBL" id="GU943116">
    <property type="protein sequence ID" value="ADD96033.1"/>
    <property type="molecule type" value="Genomic_DNA"/>
</dbReference>
<sequence>MAYTTINKSSEHFNTKLYTGTGSSNAVTGVNFRPDLVWIKNRVRAEDHAMFDAVRGSSGGYYGKIRSNSTAAQEYDGNGMSAIGSDGFTVLDQDQVNRSGDTYASWNWKANGAGSANTDGTISSTVSANTTSGFSIVKYTGTGSNATVGHGLGAAPKMVIVRRISPGGEWYIHAGQLNDNEKVLVLNTTAANANASTVFNNTAPTSSVFSLGTNGDANGNTYEHIAYCFAEKTGYSKFGSYTGNGSTDGTFVYTGFKPAFVIFKRTNSTGNWQLLDNKRLGYNPENRTFYPNSNIAEQNEDDADLLSNGFKLKSTGGDSNISGGQYIYMAFAEAPLVGSNNVPCTAR</sequence>
<accession>D6PJY2</accession>
<feature type="domain" description="DUF7483" evidence="1">
    <location>
        <begin position="8"/>
        <end position="335"/>
    </location>
</feature>
<protein>
    <recommendedName>
        <fullName evidence="1">DUF7483 domain-containing protein</fullName>
    </recommendedName>
</protein>
<proteinExistence type="predicted"/>
<dbReference type="Pfam" id="PF24299">
    <property type="entry name" value="DUF7483"/>
    <property type="match status" value="1"/>
</dbReference>
<reference evidence="2" key="1">
    <citation type="journal article" date="2010" name="ISME J.">
        <title>Metagenome of the Mediterranean deep chlorophyll maximum studied by direct and fosmid library 454 pyrosequencing.</title>
        <authorList>
            <person name="Ghai R."/>
            <person name="Martin-Cuadrado A.B."/>
            <person name="Molto A.G."/>
            <person name="Heredia I.G."/>
            <person name="Cabrera R."/>
            <person name="Martin J."/>
            <person name="Verdu M."/>
            <person name="Deschamps P."/>
            <person name="Moreira D."/>
            <person name="Lopez-Garcia P."/>
            <person name="Mira A."/>
            <person name="Rodriguez-Valera F."/>
        </authorList>
    </citation>
    <scope>NUCLEOTIDE SEQUENCE</scope>
</reference>
<evidence type="ECO:0000313" key="2">
    <source>
        <dbReference type="EMBL" id="ADD96033.1"/>
    </source>
</evidence>
<evidence type="ECO:0000259" key="1">
    <source>
        <dbReference type="Pfam" id="PF24299"/>
    </source>
</evidence>
<dbReference type="AlphaFoldDB" id="D6PJY2"/>